<accession>A0ABS2THM7</accession>
<feature type="domain" description="Flavin reductase like" evidence="2">
    <location>
        <begin position="31"/>
        <end position="168"/>
    </location>
</feature>
<comment type="caution">
    <text evidence="3">The sequence shown here is derived from an EMBL/GenBank/DDBJ whole genome shotgun (WGS) entry which is preliminary data.</text>
</comment>
<dbReference type="InterPro" id="IPR012349">
    <property type="entry name" value="Split_barrel_FMN-bd"/>
</dbReference>
<organism evidence="3 4">
    <name type="scientific">Flaviflexus equikiangi</name>
    <dbReference type="NCBI Taxonomy" id="2758573"/>
    <lineage>
        <taxon>Bacteria</taxon>
        <taxon>Bacillati</taxon>
        <taxon>Actinomycetota</taxon>
        <taxon>Actinomycetes</taxon>
        <taxon>Actinomycetales</taxon>
        <taxon>Actinomycetaceae</taxon>
        <taxon>Flaviflexus</taxon>
    </lineage>
</organism>
<dbReference type="PANTHER" id="PTHR30466">
    <property type="entry name" value="FLAVIN REDUCTASE"/>
    <property type="match status" value="1"/>
</dbReference>
<dbReference type="EMBL" id="JAFFJS010000002">
    <property type="protein sequence ID" value="MBM9433031.1"/>
    <property type="molecule type" value="Genomic_DNA"/>
</dbReference>
<dbReference type="InterPro" id="IPR050268">
    <property type="entry name" value="NADH-dep_flavin_reductase"/>
</dbReference>
<dbReference type="InterPro" id="IPR002563">
    <property type="entry name" value="Flavin_Rdtase-like_dom"/>
</dbReference>
<reference evidence="4" key="1">
    <citation type="submission" date="2021-02" db="EMBL/GenBank/DDBJ databases">
        <title>Leucobacter sp. CX169.</title>
        <authorList>
            <person name="Cheng Y."/>
        </authorList>
    </citation>
    <scope>NUCLEOTIDE SEQUENCE [LARGE SCALE GENOMIC DNA]</scope>
    <source>
        <strain evidence="4">JY899</strain>
    </source>
</reference>
<dbReference type="Gene3D" id="2.30.110.10">
    <property type="entry name" value="Electron Transport, Fmn-binding Protein, Chain A"/>
    <property type="match status" value="1"/>
</dbReference>
<gene>
    <name evidence="3" type="ORF">JVW63_04860</name>
</gene>
<keyword evidence="4" id="KW-1185">Reference proteome</keyword>
<sequence>MRDGFVAQLSERAAPRPLPVPSERERLRTAFSRFPTGVCVVTFEADGVKRGITVNSFTSVSFDPALLLVSIQRSASSHDLVIDRPFAVNVLGSSQERVAWSFAGRPNDVPVWVEGERAPRLAGVLAWFECTPWAAYDGGDHTLVLGEIQSFRSRRGDPLGFNGARFTEISETVLGREHLV</sequence>
<dbReference type="SMART" id="SM00903">
    <property type="entry name" value="Flavin_Reduct"/>
    <property type="match status" value="1"/>
</dbReference>
<evidence type="ECO:0000259" key="2">
    <source>
        <dbReference type="SMART" id="SM00903"/>
    </source>
</evidence>
<dbReference type="RefSeq" id="WP_204736271.1">
    <property type="nucleotide sequence ID" value="NZ_JACEXG010000002.1"/>
</dbReference>
<dbReference type="PANTHER" id="PTHR30466:SF1">
    <property type="entry name" value="FMN REDUCTASE (NADH) RUTF"/>
    <property type="match status" value="1"/>
</dbReference>
<keyword evidence="1" id="KW-0560">Oxidoreductase</keyword>
<proteinExistence type="predicted"/>
<dbReference type="Proteomes" id="UP000705983">
    <property type="component" value="Unassembled WGS sequence"/>
</dbReference>
<dbReference type="Pfam" id="PF01613">
    <property type="entry name" value="Flavin_Reduct"/>
    <property type="match status" value="1"/>
</dbReference>
<evidence type="ECO:0000313" key="4">
    <source>
        <dbReference type="Proteomes" id="UP000705983"/>
    </source>
</evidence>
<dbReference type="SUPFAM" id="SSF50475">
    <property type="entry name" value="FMN-binding split barrel"/>
    <property type="match status" value="1"/>
</dbReference>
<protein>
    <submittedName>
        <fullName evidence="3">Flavin reductase family protein</fullName>
    </submittedName>
</protein>
<name>A0ABS2THM7_9ACTO</name>
<evidence type="ECO:0000256" key="1">
    <source>
        <dbReference type="ARBA" id="ARBA00023002"/>
    </source>
</evidence>
<evidence type="ECO:0000313" key="3">
    <source>
        <dbReference type="EMBL" id="MBM9433031.1"/>
    </source>
</evidence>